<dbReference type="AlphaFoldDB" id="A0A6A6USI5"/>
<keyword evidence="3" id="KW-1185">Reference proteome</keyword>
<dbReference type="EMBL" id="MU004230">
    <property type="protein sequence ID" value="KAF2675255.1"/>
    <property type="molecule type" value="Genomic_DNA"/>
</dbReference>
<accession>A0A6A6USI5</accession>
<name>A0A6A6USI5_9PEZI</name>
<evidence type="ECO:0000256" key="1">
    <source>
        <dbReference type="SAM" id="MobiDB-lite"/>
    </source>
</evidence>
<sequence>MLRPVARRTFATFPPNGFLSRFRGKSNPQRIEYKVQLHRPPFFTFGNLGRRALRILPLFAATYYFSPISVSFEDEKEAISEDGSDIEDGIVDEEDEDDANILLFLPVSWPKLGERTYYRGSDPEWQEYIKISKDKEKQKRVFAALVRYIRESMTEDPKIAHLMGKVDLDKGRHWLDVIFPPGPPRHYEQTGIAISDQYIALSVREVSEAEYHSISSLFNPTAAAKSVWSAMNQIVGPPADKIKALFGGESYTPPNNKPFGPPNQSGTPGPPMGPVGLFPPVAAPGNAPVPPTPGAGLIGDSQEEALSAEAAKQIAAKQAEMRKSFMRIFASPRTVDPPRGCIILSGLVECVGSRANATMDVVAAFDLFHDHIVVAVRNIRRLAPHQQRPRGGR</sequence>
<evidence type="ECO:0000313" key="2">
    <source>
        <dbReference type="EMBL" id="KAF2675255.1"/>
    </source>
</evidence>
<gene>
    <name evidence="2" type="ORF">BT63DRAFT_420471</name>
</gene>
<protein>
    <submittedName>
        <fullName evidence="2">Uncharacterized protein</fullName>
    </submittedName>
</protein>
<organism evidence="2 3">
    <name type="scientific">Microthyrium microscopicum</name>
    <dbReference type="NCBI Taxonomy" id="703497"/>
    <lineage>
        <taxon>Eukaryota</taxon>
        <taxon>Fungi</taxon>
        <taxon>Dikarya</taxon>
        <taxon>Ascomycota</taxon>
        <taxon>Pezizomycotina</taxon>
        <taxon>Dothideomycetes</taxon>
        <taxon>Dothideomycetes incertae sedis</taxon>
        <taxon>Microthyriales</taxon>
        <taxon>Microthyriaceae</taxon>
        <taxon>Microthyrium</taxon>
    </lineage>
</organism>
<dbReference type="OrthoDB" id="5316527at2759"/>
<feature type="region of interest" description="Disordered" evidence="1">
    <location>
        <begin position="245"/>
        <end position="299"/>
    </location>
</feature>
<dbReference type="Proteomes" id="UP000799302">
    <property type="component" value="Unassembled WGS sequence"/>
</dbReference>
<reference evidence="2" key="1">
    <citation type="journal article" date="2020" name="Stud. Mycol.">
        <title>101 Dothideomycetes genomes: a test case for predicting lifestyles and emergence of pathogens.</title>
        <authorList>
            <person name="Haridas S."/>
            <person name="Albert R."/>
            <person name="Binder M."/>
            <person name="Bloem J."/>
            <person name="Labutti K."/>
            <person name="Salamov A."/>
            <person name="Andreopoulos B."/>
            <person name="Baker S."/>
            <person name="Barry K."/>
            <person name="Bills G."/>
            <person name="Bluhm B."/>
            <person name="Cannon C."/>
            <person name="Castanera R."/>
            <person name="Culley D."/>
            <person name="Daum C."/>
            <person name="Ezra D."/>
            <person name="Gonzalez J."/>
            <person name="Henrissat B."/>
            <person name="Kuo A."/>
            <person name="Liang C."/>
            <person name="Lipzen A."/>
            <person name="Lutzoni F."/>
            <person name="Magnuson J."/>
            <person name="Mondo S."/>
            <person name="Nolan M."/>
            <person name="Ohm R."/>
            <person name="Pangilinan J."/>
            <person name="Park H.-J."/>
            <person name="Ramirez L."/>
            <person name="Alfaro M."/>
            <person name="Sun H."/>
            <person name="Tritt A."/>
            <person name="Yoshinaga Y."/>
            <person name="Zwiers L.-H."/>
            <person name="Turgeon B."/>
            <person name="Goodwin S."/>
            <person name="Spatafora J."/>
            <person name="Crous P."/>
            <person name="Grigoriev I."/>
        </authorList>
    </citation>
    <scope>NUCLEOTIDE SEQUENCE</scope>
    <source>
        <strain evidence="2">CBS 115976</strain>
    </source>
</reference>
<proteinExistence type="predicted"/>
<evidence type="ECO:0000313" key="3">
    <source>
        <dbReference type="Proteomes" id="UP000799302"/>
    </source>
</evidence>